<name>A0A2G5I3K3_CERBT</name>
<dbReference type="AlphaFoldDB" id="A0A2G5I3K3"/>
<protein>
    <submittedName>
        <fullName evidence="2">Uncharacterized protein</fullName>
    </submittedName>
</protein>
<proteinExistence type="predicted"/>
<gene>
    <name evidence="2" type="ORF">CB0940_03165</name>
    <name evidence="3" type="ORF">RHO25_004952</name>
</gene>
<evidence type="ECO:0000256" key="1">
    <source>
        <dbReference type="SAM" id="SignalP"/>
    </source>
</evidence>
<sequence>MQFTSIIAAAVALAAGVNAQHSFTAWSSTGYTGRTTRTGAHGTYNLGFTAASYRYSSAPGDGCCAKTCMNRRETGSFCGSRSNENVASSNRFNKVVMGCGSAVLNC</sequence>
<evidence type="ECO:0000313" key="4">
    <source>
        <dbReference type="Proteomes" id="UP000230605"/>
    </source>
</evidence>
<dbReference type="Proteomes" id="UP001302367">
    <property type="component" value="Chromosome 3"/>
</dbReference>
<feature type="chain" id="PRO_5013660280" evidence="1">
    <location>
        <begin position="20"/>
        <end position="106"/>
    </location>
</feature>
<dbReference type="EMBL" id="CP134186">
    <property type="protein sequence ID" value="WPB00333.1"/>
    <property type="molecule type" value="Genomic_DNA"/>
</dbReference>
<keyword evidence="5" id="KW-1185">Reference proteome</keyword>
<reference evidence="2 4" key="1">
    <citation type="submission" date="2015-10" db="EMBL/GenBank/DDBJ databases">
        <title>The cercosporin biosynthetic gene cluster was horizontally transferred to several fungal lineages and shown to be expanded in Cercospora beticola based on microsynteny with recipient genomes.</title>
        <authorList>
            <person name="De Jonge R."/>
            <person name="Ebert M.K."/>
            <person name="Suttle J.C."/>
            <person name="Jurick Ii W.M."/>
            <person name="Secor G.A."/>
            <person name="Thomma B.P."/>
            <person name="Van De Peer Y."/>
            <person name="Bolton M.D."/>
        </authorList>
    </citation>
    <scope>NUCLEOTIDE SEQUENCE [LARGE SCALE GENOMIC DNA]</scope>
    <source>
        <strain evidence="2 4">09-40</strain>
    </source>
</reference>
<dbReference type="EMBL" id="LKMD01000101">
    <property type="protein sequence ID" value="PIA99063.1"/>
    <property type="molecule type" value="Genomic_DNA"/>
</dbReference>
<dbReference type="OrthoDB" id="3645652at2759"/>
<evidence type="ECO:0000313" key="5">
    <source>
        <dbReference type="Proteomes" id="UP001302367"/>
    </source>
</evidence>
<accession>A0A2G5I3K3</accession>
<reference evidence="3 5" key="2">
    <citation type="submission" date="2023-09" db="EMBL/GenBank/DDBJ databases">
        <title>Complete-Gapless Cercospora beticola genome.</title>
        <authorList>
            <person name="Wyatt N.A."/>
            <person name="Spanner R.E."/>
            <person name="Bolton M.D."/>
        </authorList>
    </citation>
    <scope>NUCLEOTIDE SEQUENCE [LARGE SCALE GENOMIC DNA]</scope>
    <source>
        <strain evidence="3">Cb09-40</strain>
    </source>
</reference>
<evidence type="ECO:0000313" key="2">
    <source>
        <dbReference type="EMBL" id="PIA99063.1"/>
    </source>
</evidence>
<feature type="signal peptide" evidence="1">
    <location>
        <begin position="1"/>
        <end position="19"/>
    </location>
</feature>
<keyword evidence="1" id="KW-0732">Signal</keyword>
<dbReference type="Proteomes" id="UP000230605">
    <property type="component" value="Chromosome 3"/>
</dbReference>
<organism evidence="2 4">
    <name type="scientific">Cercospora beticola</name>
    <name type="common">Sugarbeet leaf spot fungus</name>
    <dbReference type="NCBI Taxonomy" id="122368"/>
    <lineage>
        <taxon>Eukaryota</taxon>
        <taxon>Fungi</taxon>
        <taxon>Dikarya</taxon>
        <taxon>Ascomycota</taxon>
        <taxon>Pezizomycotina</taxon>
        <taxon>Dothideomycetes</taxon>
        <taxon>Dothideomycetidae</taxon>
        <taxon>Mycosphaerellales</taxon>
        <taxon>Mycosphaerellaceae</taxon>
        <taxon>Cercospora</taxon>
    </lineage>
</organism>
<evidence type="ECO:0000313" key="3">
    <source>
        <dbReference type="EMBL" id="WPB00333.1"/>
    </source>
</evidence>